<feature type="region of interest" description="Disordered" evidence="1">
    <location>
        <begin position="96"/>
        <end position="132"/>
    </location>
</feature>
<dbReference type="EMBL" id="HBEO01001916">
    <property type="protein sequence ID" value="CAD8467458.1"/>
    <property type="molecule type" value="Transcribed_RNA"/>
</dbReference>
<feature type="compositionally biased region" description="Basic and acidic residues" evidence="1">
    <location>
        <begin position="43"/>
        <end position="55"/>
    </location>
</feature>
<evidence type="ECO:0000256" key="1">
    <source>
        <dbReference type="SAM" id="MobiDB-lite"/>
    </source>
</evidence>
<proteinExistence type="predicted"/>
<feature type="region of interest" description="Disordered" evidence="1">
    <location>
        <begin position="241"/>
        <end position="288"/>
    </location>
</feature>
<accession>A0A7S0HBI6</accession>
<feature type="compositionally biased region" description="Basic and acidic residues" evidence="1">
    <location>
        <begin position="260"/>
        <end position="277"/>
    </location>
</feature>
<protein>
    <submittedName>
        <fullName evidence="2">Uncharacterized protein</fullName>
    </submittedName>
</protein>
<dbReference type="AlphaFoldDB" id="A0A7S0HBI6"/>
<feature type="compositionally biased region" description="Polar residues" evidence="1">
    <location>
        <begin position="182"/>
        <end position="191"/>
    </location>
</feature>
<sequence>MFFLEEFCSPFRERPGEAQVMHPKPQEDANGKGSSLLQGLFTDKSERQYEKSKDQARFVPLRAEDLVGGRGKERRYVESEEKRGLYEEFQVLHAQGPAPDADGADNHHHHMFESQEGAIERDMPEGNQQPDDDYLSILQYDIEEPEWMSVGALGHWMEAAAMQGRSQTPQEPHATTPPARSLDSSCASATSVVKDPWPQLRKSLPNSTPKSRPSSVVYDVQDLETAPTVRERAGLFELAAELASPRIEAPAPRKSRTRNVSKEQEAEASKEQTRAERSSMAPSQKESVKDIMRRMSAAIVSADIIIQKDTPRGTRKVASAVPEEDARELYKQMSPSPAQLIQRGRLMQRAGDGIRLHSSPLLDGIQESQFSDYLAFRSDTLVPPPSLVAQEVPCAPVRHAVAFIRPTIEEEEEFVFVSADEPNQPAPRLQDDDIWSFNARPLFPKLSEDEAIRRDDTWISSIHVTQLHA</sequence>
<organism evidence="2">
    <name type="scientific">Hanusia phi</name>
    <dbReference type="NCBI Taxonomy" id="3032"/>
    <lineage>
        <taxon>Eukaryota</taxon>
        <taxon>Cryptophyceae</taxon>
        <taxon>Pyrenomonadales</taxon>
        <taxon>Geminigeraceae</taxon>
        <taxon>Hanusia</taxon>
    </lineage>
</organism>
<feature type="region of interest" description="Disordered" evidence="1">
    <location>
        <begin position="161"/>
        <end position="219"/>
    </location>
</feature>
<feature type="region of interest" description="Disordered" evidence="1">
    <location>
        <begin position="14"/>
        <end position="55"/>
    </location>
</feature>
<gene>
    <name evidence="2" type="ORF">HPHI1048_LOCUS1374</name>
</gene>
<evidence type="ECO:0000313" key="2">
    <source>
        <dbReference type="EMBL" id="CAD8467458.1"/>
    </source>
</evidence>
<feature type="compositionally biased region" description="Polar residues" evidence="1">
    <location>
        <begin position="204"/>
        <end position="214"/>
    </location>
</feature>
<name>A0A7S0HBI6_9CRYP</name>
<reference evidence="2" key="1">
    <citation type="submission" date="2021-01" db="EMBL/GenBank/DDBJ databases">
        <authorList>
            <person name="Corre E."/>
            <person name="Pelletier E."/>
            <person name="Niang G."/>
            <person name="Scheremetjew M."/>
            <person name="Finn R."/>
            <person name="Kale V."/>
            <person name="Holt S."/>
            <person name="Cochrane G."/>
            <person name="Meng A."/>
            <person name="Brown T."/>
            <person name="Cohen L."/>
        </authorList>
    </citation>
    <scope>NUCLEOTIDE SEQUENCE</scope>
    <source>
        <strain evidence="2">CCMP325</strain>
    </source>
</reference>